<evidence type="ECO:0000313" key="6">
    <source>
        <dbReference type="EMBL" id="EAU87447.2"/>
    </source>
</evidence>
<dbReference type="InParanoid" id="A8NKJ7"/>
<dbReference type="VEuPathDB" id="FungiDB:CC1G_02206"/>
<keyword evidence="1 5" id="KW-0853">WD repeat</keyword>
<dbReference type="Gene3D" id="2.130.10.10">
    <property type="entry name" value="YVTN repeat-like/Quinoprotein amine dehydrogenase"/>
    <property type="match status" value="2"/>
</dbReference>
<keyword evidence="3" id="KW-0647">Proteasome</keyword>
<dbReference type="Pfam" id="PF00400">
    <property type="entry name" value="WD40"/>
    <property type="match status" value="2"/>
</dbReference>
<comment type="similarity">
    <text evidence="4">Belongs to the WD repeat PAAF1/RPN14 family.</text>
</comment>
<evidence type="ECO:0000313" key="7">
    <source>
        <dbReference type="Proteomes" id="UP000001861"/>
    </source>
</evidence>
<dbReference type="AlphaFoldDB" id="A8NKJ7"/>
<dbReference type="HOGENOM" id="CLU_037051_3_0_1"/>
<dbReference type="InterPro" id="IPR001680">
    <property type="entry name" value="WD40_rpt"/>
</dbReference>
<proteinExistence type="inferred from homology"/>
<dbReference type="PANTHER" id="PTHR19857:SF19">
    <property type="entry name" value="26S PROTEASOME REGULATORY SUBUNIT RPN14"/>
    <property type="match status" value="1"/>
</dbReference>
<keyword evidence="7" id="KW-1185">Reference proteome</keyword>
<dbReference type="GeneID" id="6010985"/>
<dbReference type="Proteomes" id="UP000001861">
    <property type="component" value="Unassembled WGS sequence"/>
</dbReference>
<dbReference type="OrthoDB" id="10257301at2759"/>
<dbReference type="InterPro" id="IPR015943">
    <property type="entry name" value="WD40/YVTN_repeat-like_dom_sf"/>
</dbReference>
<dbReference type="PROSITE" id="PS50294">
    <property type="entry name" value="WD_REPEATS_REGION"/>
    <property type="match status" value="1"/>
</dbReference>
<dbReference type="eggNOG" id="KOG0266">
    <property type="taxonomic scope" value="Eukaryota"/>
</dbReference>
<dbReference type="SMART" id="SM00320">
    <property type="entry name" value="WD40"/>
    <property type="match status" value="4"/>
</dbReference>
<organism evidence="6 7">
    <name type="scientific">Coprinopsis cinerea (strain Okayama-7 / 130 / ATCC MYA-4618 / FGSC 9003)</name>
    <name type="common">Inky cap fungus</name>
    <name type="synonym">Hormographiella aspergillata</name>
    <dbReference type="NCBI Taxonomy" id="240176"/>
    <lineage>
        <taxon>Eukaryota</taxon>
        <taxon>Fungi</taxon>
        <taxon>Dikarya</taxon>
        <taxon>Basidiomycota</taxon>
        <taxon>Agaricomycotina</taxon>
        <taxon>Agaricomycetes</taxon>
        <taxon>Agaricomycetidae</taxon>
        <taxon>Agaricales</taxon>
        <taxon>Agaricineae</taxon>
        <taxon>Psathyrellaceae</taxon>
        <taxon>Coprinopsis</taxon>
    </lineage>
</organism>
<dbReference type="PROSITE" id="PS50082">
    <property type="entry name" value="WD_REPEATS_2"/>
    <property type="match status" value="1"/>
</dbReference>
<dbReference type="GO" id="GO:0000502">
    <property type="term" value="C:proteasome complex"/>
    <property type="evidence" value="ECO:0007669"/>
    <property type="project" value="UniProtKB-KW"/>
</dbReference>
<feature type="repeat" description="WD" evidence="5">
    <location>
        <begin position="223"/>
        <end position="264"/>
    </location>
</feature>
<dbReference type="KEGG" id="cci:CC1G_02206"/>
<evidence type="ECO:0000256" key="5">
    <source>
        <dbReference type="PROSITE-ProRule" id="PRU00221"/>
    </source>
</evidence>
<accession>A8NKJ7</accession>
<dbReference type="InterPro" id="IPR051179">
    <property type="entry name" value="WD_repeat_multifunction"/>
</dbReference>
<dbReference type="InterPro" id="IPR036322">
    <property type="entry name" value="WD40_repeat_dom_sf"/>
</dbReference>
<evidence type="ECO:0000256" key="3">
    <source>
        <dbReference type="ARBA" id="ARBA00022942"/>
    </source>
</evidence>
<keyword evidence="2" id="KW-0677">Repeat</keyword>
<evidence type="ECO:0000256" key="2">
    <source>
        <dbReference type="ARBA" id="ARBA00022737"/>
    </source>
</evidence>
<gene>
    <name evidence="6" type="ORF">CC1G_02206</name>
</gene>
<dbReference type="STRING" id="240176.A8NKJ7"/>
<dbReference type="OMA" id="CNWNEAL"/>
<evidence type="ECO:0000256" key="1">
    <source>
        <dbReference type="ARBA" id="ARBA00022574"/>
    </source>
</evidence>
<dbReference type="SUPFAM" id="SSF50978">
    <property type="entry name" value="WD40 repeat-like"/>
    <property type="match status" value="1"/>
</dbReference>
<comment type="caution">
    <text evidence="6">The sequence shown here is derived from an EMBL/GenBank/DDBJ whole genome shotgun (WGS) entry which is preliminary data.</text>
</comment>
<name>A8NKJ7_COPC7</name>
<dbReference type="PANTHER" id="PTHR19857">
    <property type="entry name" value="MITOCHONDRIAL DIVISION PROTEIN 1-RELATED"/>
    <property type="match status" value="1"/>
</dbReference>
<evidence type="ECO:0000256" key="4">
    <source>
        <dbReference type="ARBA" id="ARBA00038321"/>
    </source>
</evidence>
<reference evidence="6 7" key="1">
    <citation type="journal article" date="2010" name="Proc. Natl. Acad. Sci. U.S.A.">
        <title>Insights into evolution of multicellular fungi from the assembled chromosomes of the mushroom Coprinopsis cinerea (Coprinus cinereus).</title>
        <authorList>
            <person name="Stajich J.E."/>
            <person name="Wilke S.K."/>
            <person name="Ahren D."/>
            <person name="Au C.H."/>
            <person name="Birren B.W."/>
            <person name="Borodovsky M."/>
            <person name="Burns C."/>
            <person name="Canback B."/>
            <person name="Casselton L.A."/>
            <person name="Cheng C.K."/>
            <person name="Deng J."/>
            <person name="Dietrich F.S."/>
            <person name="Fargo D.C."/>
            <person name="Farman M.L."/>
            <person name="Gathman A.C."/>
            <person name="Goldberg J."/>
            <person name="Guigo R."/>
            <person name="Hoegger P.J."/>
            <person name="Hooker J.B."/>
            <person name="Huggins A."/>
            <person name="James T.Y."/>
            <person name="Kamada T."/>
            <person name="Kilaru S."/>
            <person name="Kodira C."/>
            <person name="Kues U."/>
            <person name="Kupfer D."/>
            <person name="Kwan H.S."/>
            <person name="Lomsadze A."/>
            <person name="Li W."/>
            <person name="Lilly W.W."/>
            <person name="Ma L.J."/>
            <person name="Mackey A.J."/>
            <person name="Manning G."/>
            <person name="Martin F."/>
            <person name="Muraguchi H."/>
            <person name="Natvig D.O."/>
            <person name="Palmerini H."/>
            <person name="Ramesh M.A."/>
            <person name="Rehmeyer C.J."/>
            <person name="Roe B.A."/>
            <person name="Shenoy N."/>
            <person name="Stanke M."/>
            <person name="Ter-Hovhannisyan V."/>
            <person name="Tunlid A."/>
            <person name="Velagapudi R."/>
            <person name="Vision T.J."/>
            <person name="Zeng Q."/>
            <person name="Zolan M.E."/>
            <person name="Pukkila P.J."/>
        </authorList>
    </citation>
    <scope>NUCLEOTIDE SEQUENCE [LARGE SCALE GENOMIC DNA]</scope>
    <source>
        <strain evidence="7">Okayama-7 / 130 / ATCC MYA-4618 / FGSC 9003</strain>
    </source>
</reference>
<dbReference type="EMBL" id="AACS02000010">
    <property type="protein sequence ID" value="EAU87447.2"/>
    <property type="molecule type" value="Genomic_DNA"/>
</dbReference>
<sequence>MLPPIPQVLPVVTVQPTLGEVLHEVQEGIIPFERVWISCYKTSETSVHGKFIAVLDDVDRDLVTLSKEEPGIEFDFIGNGKHGHEFKASCPSLGIPETKILLPSQEYNKLDRTNTKRPQPITAFDVSPDVSRFAVGYGDGSIFVYPTSSIPGKPSFLQHKPPASQSKVSARPHVSEVTTLKFFPSSRVLLTGGLDFSLSIVSAELPDPAPNAEPQKVEPVRTFRGHSRSVTGTAILGPGRNFLSSSADSTVKLWDAPSGTTINTIFASSRSPILSISLGSRLSRYGDATTATHRDEREAQEVADKGVFCGLGNGTFELLDLSTKSSVYQSPTTSTAPISSIAYSSNIHLLATGAGNGVVTIYDVRSLDQPLTSFVRQEGGITDMAFLSSSRGPGDFGLAIATSDGLPFATRLGPDGSFVVDELVGVDCDPVRSVRVRNQADGDEVWLASDDGVVRRYRHT</sequence>
<dbReference type="RefSeq" id="XP_001834470.2">
    <property type="nucleotide sequence ID" value="XM_001834418.2"/>
</dbReference>
<protein>
    <submittedName>
        <fullName evidence="6">Uncharacterized protein</fullName>
    </submittedName>
</protein>